<dbReference type="Proteomes" id="UP000777438">
    <property type="component" value="Unassembled WGS sequence"/>
</dbReference>
<protein>
    <recommendedName>
        <fullName evidence="1">F-box domain-containing protein</fullName>
    </recommendedName>
</protein>
<evidence type="ECO:0000259" key="1">
    <source>
        <dbReference type="PROSITE" id="PS50181"/>
    </source>
</evidence>
<accession>A0A9P9AWC4</accession>
<dbReference type="OrthoDB" id="5334391at2759"/>
<sequence>MALTDLPFPVFLDIVLLLTPADILRCRRVCSDWRQALTRQDLCVSLVLAHFPRAREARLLRRWLADGDTRPDGYQDGLDETDWAAVYARLARRYFHLGAARPRSVTKVPSLKESKALWGVAPWNRFLKLESKAAEFQHWDPVWTFAPEEGLLVYPAAGSDDGKQWRYRARHLETGVEVDVPFDTDKKIVRRVRISDSVLLFEWCEERGSHPLSTTETAHRHYATAYDLVRHGPSVLLPRRDAATGPRRRSCYSFTLRAEWKIHFLGMPLSHQDRFFSTHNRSHYAVYIWQPTRSPWGEDGPLERLVVWELPPAKPHRPPVGRHGRAPDCGDDGPRVLLRLVNADLETWGVRQRDTPSLQNLFLDTTTWDDTTQTACGHVYVVEETHRWAAGPHSSHTPPRLHRVQATAIPLVGYGPRYLEECDATGRLCVSCWNRTTTCIRQNGRGPPTKPTLAPCWRHDDFPFVTVSQVLDADAGVRISARQCFKLRRLSVQIPPETRRVFENDHQRERDKRPRSGGWEITRAHFAGMTEWSDMEIEALEGMHERLDGPNRKDEVPFSNNLWNSLLGKGFISGSERWVVGEDAVGDITVVCF</sequence>
<dbReference type="CDD" id="cd09917">
    <property type="entry name" value="F-box_SF"/>
    <property type="match status" value="1"/>
</dbReference>
<name>A0A9P9AWC4_9HYPO</name>
<reference evidence="2 3" key="1">
    <citation type="journal article" date="2021" name="Nat. Commun.">
        <title>Genetic determinants of endophytism in the Arabidopsis root mycobiome.</title>
        <authorList>
            <person name="Mesny F."/>
            <person name="Miyauchi S."/>
            <person name="Thiergart T."/>
            <person name="Pickel B."/>
            <person name="Atanasova L."/>
            <person name="Karlsson M."/>
            <person name="Huettel B."/>
            <person name="Barry K.W."/>
            <person name="Haridas S."/>
            <person name="Chen C."/>
            <person name="Bauer D."/>
            <person name="Andreopoulos W."/>
            <person name="Pangilinan J."/>
            <person name="LaButti K."/>
            <person name="Riley R."/>
            <person name="Lipzen A."/>
            <person name="Clum A."/>
            <person name="Drula E."/>
            <person name="Henrissat B."/>
            <person name="Kohler A."/>
            <person name="Grigoriev I.V."/>
            <person name="Martin F.M."/>
            <person name="Hacquard S."/>
        </authorList>
    </citation>
    <scope>NUCLEOTIDE SEQUENCE [LARGE SCALE GENOMIC DNA]</scope>
    <source>
        <strain evidence="2 3">MPI-CAGE-CH-0241</strain>
    </source>
</reference>
<dbReference type="InterPro" id="IPR001810">
    <property type="entry name" value="F-box_dom"/>
</dbReference>
<keyword evidence="3" id="KW-1185">Reference proteome</keyword>
<dbReference type="PROSITE" id="PS50181">
    <property type="entry name" value="FBOX"/>
    <property type="match status" value="1"/>
</dbReference>
<dbReference type="Pfam" id="PF00646">
    <property type="entry name" value="F-box"/>
    <property type="match status" value="1"/>
</dbReference>
<evidence type="ECO:0000313" key="2">
    <source>
        <dbReference type="EMBL" id="KAH6898549.1"/>
    </source>
</evidence>
<dbReference type="InterPro" id="IPR036047">
    <property type="entry name" value="F-box-like_dom_sf"/>
</dbReference>
<dbReference type="AlphaFoldDB" id="A0A9P9AWC4"/>
<dbReference type="Gene3D" id="1.20.1280.50">
    <property type="match status" value="1"/>
</dbReference>
<comment type="caution">
    <text evidence="2">The sequence shown here is derived from an EMBL/GenBank/DDBJ whole genome shotgun (WGS) entry which is preliminary data.</text>
</comment>
<dbReference type="SMART" id="SM00256">
    <property type="entry name" value="FBOX"/>
    <property type="match status" value="1"/>
</dbReference>
<dbReference type="EMBL" id="JAGPYM010000002">
    <property type="protein sequence ID" value="KAH6898549.1"/>
    <property type="molecule type" value="Genomic_DNA"/>
</dbReference>
<proteinExistence type="predicted"/>
<organism evidence="2 3">
    <name type="scientific">Thelonectria olida</name>
    <dbReference type="NCBI Taxonomy" id="1576542"/>
    <lineage>
        <taxon>Eukaryota</taxon>
        <taxon>Fungi</taxon>
        <taxon>Dikarya</taxon>
        <taxon>Ascomycota</taxon>
        <taxon>Pezizomycotina</taxon>
        <taxon>Sordariomycetes</taxon>
        <taxon>Hypocreomycetidae</taxon>
        <taxon>Hypocreales</taxon>
        <taxon>Nectriaceae</taxon>
        <taxon>Thelonectria</taxon>
    </lineage>
</organism>
<feature type="domain" description="F-box" evidence="1">
    <location>
        <begin position="1"/>
        <end position="46"/>
    </location>
</feature>
<evidence type="ECO:0000313" key="3">
    <source>
        <dbReference type="Proteomes" id="UP000777438"/>
    </source>
</evidence>
<gene>
    <name evidence="2" type="ORF">B0T10DRAFT_555857</name>
</gene>
<dbReference type="SUPFAM" id="SSF81383">
    <property type="entry name" value="F-box domain"/>
    <property type="match status" value="1"/>
</dbReference>